<dbReference type="GO" id="GO:0006886">
    <property type="term" value="P:intracellular protein transport"/>
    <property type="evidence" value="ECO:0007669"/>
    <property type="project" value="InterPro"/>
</dbReference>
<comment type="subcellular location">
    <subcellularLocation>
        <location evidence="2">Cytoplasmic vesicle</location>
    </subcellularLocation>
    <subcellularLocation>
        <location evidence="1">Early endosome</location>
    </subcellularLocation>
    <subcellularLocation>
        <location evidence="3">Late endosome</location>
    </subcellularLocation>
</comment>
<dbReference type="GO" id="GO:0005770">
    <property type="term" value="C:late endosome"/>
    <property type="evidence" value="ECO:0007669"/>
    <property type="project" value="UniProtKB-SubCell"/>
</dbReference>
<evidence type="ECO:0000256" key="1">
    <source>
        <dbReference type="ARBA" id="ARBA00004412"/>
    </source>
</evidence>
<dbReference type="GO" id="GO:0007034">
    <property type="term" value="P:vacuolar transport"/>
    <property type="evidence" value="ECO:0007669"/>
    <property type="project" value="TreeGrafter"/>
</dbReference>
<evidence type="ECO:0000313" key="9">
    <source>
        <dbReference type="EMBL" id="CAF3516988.1"/>
    </source>
</evidence>
<dbReference type="Proteomes" id="UP000681722">
    <property type="component" value="Unassembled WGS sequence"/>
</dbReference>
<comment type="caution">
    <text evidence="8">The sequence shown here is derived from an EMBL/GenBank/DDBJ whole genome shotgun (WGS) entry which is preliminary data.</text>
</comment>
<feature type="compositionally biased region" description="Polar residues" evidence="6">
    <location>
        <begin position="1"/>
        <end position="31"/>
    </location>
</feature>
<dbReference type="GO" id="GO:0005769">
    <property type="term" value="C:early endosome"/>
    <property type="evidence" value="ECO:0007669"/>
    <property type="project" value="UniProtKB-SubCell"/>
</dbReference>
<organism evidence="8 10">
    <name type="scientific">Didymodactylos carnosus</name>
    <dbReference type="NCBI Taxonomy" id="1234261"/>
    <lineage>
        <taxon>Eukaryota</taxon>
        <taxon>Metazoa</taxon>
        <taxon>Spiralia</taxon>
        <taxon>Gnathifera</taxon>
        <taxon>Rotifera</taxon>
        <taxon>Eurotatoria</taxon>
        <taxon>Bdelloidea</taxon>
        <taxon>Philodinida</taxon>
        <taxon>Philodinidae</taxon>
        <taxon>Didymodactylos</taxon>
    </lineage>
</organism>
<feature type="region of interest" description="Disordered" evidence="6">
    <location>
        <begin position="1"/>
        <end position="64"/>
    </location>
</feature>
<gene>
    <name evidence="8" type="ORF">GPM918_LOCUS142</name>
    <name evidence="9" type="ORF">SRO942_LOCUS143</name>
</gene>
<evidence type="ECO:0000256" key="5">
    <source>
        <dbReference type="ARBA" id="ARBA00023329"/>
    </source>
</evidence>
<evidence type="ECO:0000313" key="10">
    <source>
        <dbReference type="Proteomes" id="UP000663829"/>
    </source>
</evidence>
<dbReference type="Proteomes" id="UP000663829">
    <property type="component" value="Unassembled WGS sequence"/>
</dbReference>
<proteinExistence type="predicted"/>
<keyword evidence="4" id="KW-0967">Endosome</keyword>
<feature type="compositionally biased region" description="Polar residues" evidence="6">
    <location>
        <begin position="38"/>
        <end position="55"/>
    </location>
</feature>
<name>A0A813NHN0_9BILA</name>
<feature type="domain" description="Vps16 C-terminal" evidence="7">
    <location>
        <begin position="135"/>
        <end position="275"/>
    </location>
</feature>
<protein>
    <recommendedName>
        <fullName evidence="7">Vps16 C-terminal domain-containing protein</fullName>
    </recommendedName>
</protein>
<dbReference type="OrthoDB" id="9977282at2759"/>
<evidence type="ECO:0000313" key="8">
    <source>
        <dbReference type="EMBL" id="CAF0738891.1"/>
    </source>
</evidence>
<evidence type="ECO:0000256" key="4">
    <source>
        <dbReference type="ARBA" id="ARBA00022753"/>
    </source>
</evidence>
<dbReference type="Pfam" id="PF04840">
    <property type="entry name" value="Vps16_C"/>
    <property type="match status" value="1"/>
</dbReference>
<keyword evidence="5" id="KW-0968">Cytoplasmic vesicle</keyword>
<keyword evidence="10" id="KW-1185">Reference proteome</keyword>
<evidence type="ECO:0000256" key="6">
    <source>
        <dbReference type="SAM" id="MobiDB-lite"/>
    </source>
</evidence>
<dbReference type="InterPro" id="IPR006925">
    <property type="entry name" value="Vps16_C"/>
</dbReference>
<reference evidence="8" key="1">
    <citation type="submission" date="2021-02" db="EMBL/GenBank/DDBJ databases">
        <authorList>
            <person name="Nowell W R."/>
        </authorList>
    </citation>
    <scope>NUCLEOTIDE SEQUENCE</scope>
</reference>
<dbReference type="EMBL" id="CAJNOQ010000011">
    <property type="protein sequence ID" value="CAF0738891.1"/>
    <property type="molecule type" value="Genomic_DNA"/>
</dbReference>
<dbReference type="AlphaFoldDB" id="A0A813NHN0"/>
<accession>A0A813NHN0</accession>
<evidence type="ECO:0000259" key="7">
    <source>
        <dbReference type="Pfam" id="PF04840"/>
    </source>
</evidence>
<dbReference type="InterPro" id="IPR040057">
    <property type="entry name" value="Spe-39"/>
</dbReference>
<dbReference type="PANTHER" id="PTHR13364">
    <property type="entry name" value="DEFECTIVE SPERMATOGENESIS PROTEIN 39"/>
    <property type="match status" value="1"/>
</dbReference>
<dbReference type="PANTHER" id="PTHR13364:SF6">
    <property type="entry name" value="SPERMATOGENESIS-DEFECTIVE PROTEIN 39 HOMOLOG"/>
    <property type="match status" value="1"/>
</dbReference>
<sequence length="455" mass="52183">MDSSRETTVTQSGVFSARKLNTNTANSTASDMQKKTVIPTTKRPTITVNDNPTSHNDQKHPESARAVRTQPLMSPGILPVQSTPSSSPVTIPYNSNKVLEKQWQPTAEDYPNNQVQDGSTLFDYQMKAKCVQLMESKNVMLLNDVKDYDAKESLLRQAVALNTPSVTIPVIMFLENTLSRPLFYELINQHPSAINSYINMCKLRLEKEYYVAMLKQFGKREDVAMLRIRQTSQANDMQTKVTLLTEAMNELHSNVWWHTQVSDYMRLLQKQQLLHSLSHGRSQVENRSLLHTYKVVYNSEFRKPDKHEFKELETNFKMSPELSLYGKLSVIIENGISNNYQEFITTASQPTGILRQKHIISPHILADMVYNASRDSGESMEQASDRAKKFLTMIADPEKRVFYAEKFGNYEVAIDTIVNHLKDRTELENLRRRMPKDHAAINKATMLLDSTKWKN</sequence>
<evidence type="ECO:0000256" key="2">
    <source>
        <dbReference type="ARBA" id="ARBA00004541"/>
    </source>
</evidence>
<evidence type="ECO:0000256" key="3">
    <source>
        <dbReference type="ARBA" id="ARBA00004603"/>
    </source>
</evidence>
<dbReference type="EMBL" id="CAJOBC010000011">
    <property type="protein sequence ID" value="CAF3516988.1"/>
    <property type="molecule type" value="Genomic_DNA"/>
</dbReference>